<dbReference type="InterPro" id="IPR032710">
    <property type="entry name" value="NTF2-like_dom_sf"/>
</dbReference>
<dbReference type="Pfam" id="PF13474">
    <property type="entry name" value="SnoaL_3"/>
    <property type="match status" value="1"/>
</dbReference>
<evidence type="ECO:0000313" key="2">
    <source>
        <dbReference type="EMBL" id="SVD21413.1"/>
    </source>
</evidence>
<gene>
    <name evidence="2" type="ORF">METZ01_LOCUS374267</name>
</gene>
<sequence>MSALTASDLLQEWVNAVQSGDPRQVTGLYAQDGLLLGTFSDRECVGSGPILEYFENFLKSAVEVEIITECPVSDKASAFNTGLYNFIVEGKTLKARFSFVFVKNDSGWKIKSHHSSLVPESA</sequence>
<protein>
    <recommendedName>
        <fullName evidence="1">SnoaL-like domain-containing protein</fullName>
    </recommendedName>
</protein>
<accession>A0A382THH3</accession>
<proteinExistence type="predicted"/>
<dbReference type="InterPro" id="IPR011944">
    <property type="entry name" value="Steroid_delta5-4_isomerase"/>
</dbReference>
<reference evidence="2" key="1">
    <citation type="submission" date="2018-05" db="EMBL/GenBank/DDBJ databases">
        <authorList>
            <person name="Lanie J.A."/>
            <person name="Ng W.-L."/>
            <person name="Kazmierczak K.M."/>
            <person name="Andrzejewski T.M."/>
            <person name="Davidsen T.M."/>
            <person name="Wayne K.J."/>
            <person name="Tettelin H."/>
            <person name="Glass J.I."/>
            <person name="Rusch D."/>
            <person name="Podicherti R."/>
            <person name="Tsui H.-C.T."/>
            <person name="Winkler M.E."/>
        </authorList>
    </citation>
    <scope>NUCLEOTIDE SEQUENCE</scope>
</reference>
<feature type="domain" description="SnoaL-like" evidence="1">
    <location>
        <begin position="8"/>
        <end position="117"/>
    </location>
</feature>
<evidence type="ECO:0000259" key="1">
    <source>
        <dbReference type="Pfam" id="PF13474"/>
    </source>
</evidence>
<dbReference type="AlphaFoldDB" id="A0A382THH3"/>
<name>A0A382THH3_9ZZZZ</name>
<dbReference type="InterPro" id="IPR037401">
    <property type="entry name" value="SnoaL-like"/>
</dbReference>
<organism evidence="2">
    <name type="scientific">marine metagenome</name>
    <dbReference type="NCBI Taxonomy" id="408172"/>
    <lineage>
        <taxon>unclassified sequences</taxon>
        <taxon>metagenomes</taxon>
        <taxon>ecological metagenomes</taxon>
    </lineage>
</organism>
<dbReference type="EMBL" id="UINC01136565">
    <property type="protein sequence ID" value="SVD21413.1"/>
    <property type="molecule type" value="Genomic_DNA"/>
</dbReference>
<dbReference type="NCBIfam" id="TIGR02246">
    <property type="entry name" value="SgcJ/EcaC family oxidoreductase"/>
    <property type="match status" value="1"/>
</dbReference>
<dbReference type="Gene3D" id="3.10.450.50">
    <property type="match status" value="1"/>
</dbReference>
<dbReference type="SUPFAM" id="SSF54427">
    <property type="entry name" value="NTF2-like"/>
    <property type="match status" value="1"/>
</dbReference>